<gene>
    <name evidence="1" type="ORF">DRW41_10060</name>
</gene>
<dbReference type="Proteomes" id="UP000257144">
    <property type="component" value="Unassembled WGS sequence"/>
</dbReference>
<name>A0A3D8GSG9_9BACI</name>
<protein>
    <submittedName>
        <fullName evidence="1">Uncharacterized protein</fullName>
    </submittedName>
</protein>
<dbReference type="OrthoDB" id="2877935at2"/>
<reference evidence="1 2" key="1">
    <citation type="submission" date="2018-07" db="EMBL/GenBank/DDBJ databases">
        <title>Bacillus sp. YLB-04 draft genome sequence.</title>
        <authorList>
            <person name="Yu L."/>
            <person name="Tang X."/>
        </authorList>
    </citation>
    <scope>NUCLEOTIDE SEQUENCE [LARGE SCALE GENOMIC DNA]</scope>
    <source>
        <strain evidence="1 2">YLB-04</strain>
    </source>
</reference>
<dbReference type="RefSeq" id="WP_115451854.1">
    <property type="nucleotide sequence ID" value="NZ_QNQT01000003.1"/>
</dbReference>
<organism evidence="1 2">
    <name type="scientific">Neobacillus piezotolerans</name>
    <dbReference type="NCBI Taxonomy" id="2259171"/>
    <lineage>
        <taxon>Bacteria</taxon>
        <taxon>Bacillati</taxon>
        <taxon>Bacillota</taxon>
        <taxon>Bacilli</taxon>
        <taxon>Bacillales</taxon>
        <taxon>Bacillaceae</taxon>
        <taxon>Neobacillus</taxon>
    </lineage>
</organism>
<dbReference type="AlphaFoldDB" id="A0A3D8GSG9"/>
<evidence type="ECO:0000313" key="1">
    <source>
        <dbReference type="EMBL" id="RDU37026.1"/>
    </source>
</evidence>
<comment type="caution">
    <text evidence="1">The sequence shown here is derived from an EMBL/GenBank/DDBJ whole genome shotgun (WGS) entry which is preliminary data.</text>
</comment>
<keyword evidence="2" id="KW-1185">Reference proteome</keyword>
<sequence>MANNVSLPEFVSHVQGTEGKPVIRFNEKEIRPDGMAIGDEDSTTGASQNLIVQLELETSAGPVVYENVYDNQVEYEEDMKIIKGLLEETGN</sequence>
<dbReference type="EMBL" id="QNQT01000003">
    <property type="protein sequence ID" value="RDU37026.1"/>
    <property type="molecule type" value="Genomic_DNA"/>
</dbReference>
<proteinExistence type="predicted"/>
<evidence type="ECO:0000313" key="2">
    <source>
        <dbReference type="Proteomes" id="UP000257144"/>
    </source>
</evidence>
<accession>A0A3D8GSG9</accession>